<dbReference type="EMBL" id="DYTS01000101">
    <property type="protein sequence ID" value="HJH18178.1"/>
    <property type="molecule type" value="Genomic_DNA"/>
</dbReference>
<name>A0A921T719_9PSED</name>
<sequence length="199" mass="21791">MNRALSERESYCRIDDDLSFMLFNLRVMVMEAMNALPDSKLMLGISMRRYLIVLLIGIFLLPYGAVCAEEKVISKTVTPSVINVISIGGTGLAVFDLSHAYFPAGSFGVPKQLLGIDWSTTSYPENIKESVELCYSQPYNGAQQTCVPIWPGTSGALTNFNDQRFGQGARITIKHHVLGGGARVGYPAGSDAVTVRYRD</sequence>
<dbReference type="AlphaFoldDB" id="A0A921T719"/>
<dbReference type="Proteomes" id="UP000752172">
    <property type="component" value="Unassembled WGS sequence"/>
</dbReference>
<gene>
    <name evidence="2" type="ORF">K8W20_05650</name>
</gene>
<organism evidence="2 3">
    <name type="scientific">Pseudomonas lactis</name>
    <dbReference type="NCBI Taxonomy" id="1615674"/>
    <lineage>
        <taxon>Bacteria</taxon>
        <taxon>Pseudomonadati</taxon>
        <taxon>Pseudomonadota</taxon>
        <taxon>Gammaproteobacteria</taxon>
        <taxon>Pseudomonadales</taxon>
        <taxon>Pseudomonadaceae</taxon>
        <taxon>Pseudomonas</taxon>
    </lineage>
</organism>
<reference evidence="2" key="1">
    <citation type="journal article" date="2021" name="PeerJ">
        <title>Extensive microbial diversity within the chicken gut microbiome revealed by metagenomics and culture.</title>
        <authorList>
            <person name="Gilroy R."/>
            <person name="Ravi A."/>
            <person name="Getino M."/>
            <person name="Pursley I."/>
            <person name="Horton D.L."/>
            <person name="Alikhan N.F."/>
            <person name="Baker D."/>
            <person name="Gharbi K."/>
            <person name="Hall N."/>
            <person name="Watson M."/>
            <person name="Adriaenssens E.M."/>
            <person name="Foster-Nyarko E."/>
            <person name="Jarju S."/>
            <person name="Secka A."/>
            <person name="Antonio M."/>
            <person name="Oren A."/>
            <person name="Chaudhuri R.R."/>
            <person name="La Ragione R."/>
            <person name="Hildebrand F."/>
            <person name="Pallen M.J."/>
        </authorList>
    </citation>
    <scope>NUCLEOTIDE SEQUENCE</scope>
    <source>
        <strain evidence="2">ChiSjej2B20-17149</strain>
    </source>
</reference>
<feature type="transmembrane region" description="Helical" evidence="1">
    <location>
        <begin position="50"/>
        <end position="66"/>
    </location>
</feature>
<dbReference type="RefSeq" id="WP_278916097.1">
    <property type="nucleotide sequence ID" value="NZ_DYTS01000101.1"/>
</dbReference>
<proteinExistence type="predicted"/>
<evidence type="ECO:0000313" key="3">
    <source>
        <dbReference type="Proteomes" id="UP000752172"/>
    </source>
</evidence>
<keyword evidence="1" id="KW-0472">Membrane</keyword>
<evidence type="ECO:0000256" key="1">
    <source>
        <dbReference type="SAM" id="Phobius"/>
    </source>
</evidence>
<keyword evidence="1" id="KW-1133">Transmembrane helix</keyword>
<protein>
    <submittedName>
        <fullName evidence="2">Uncharacterized protein</fullName>
    </submittedName>
</protein>
<evidence type="ECO:0000313" key="2">
    <source>
        <dbReference type="EMBL" id="HJH18178.1"/>
    </source>
</evidence>
<reference evidence="2" key="2">
    <citation type="submission" date="2021-09" db="EMBL/GenBank/DDBJ databases">
        <authorList>
            <person name="Gilroy R."/>
        </authorList>
    </citation>
    <scope>NUCLEOTIDE SEQUENCE</scope>
    <source>
        <strain evidence="2">ChiSjej2B20-17149</strain>
    </source>
</reference>
<comment type="caution">
    <text evidence="2">The sequence shown here is derived from an EMBL/GenBank/DDBJ whole genome shotgun (WGS) entry which is preliminary data.</text>
</comment>
<keyword evidence="1" id="KW-0812">Transmembrane</keyword>
<accession>A0A921T719</accession>